<dbReference type="Gene3D" id="3.40.50.720">
    <property type="entry name" value="NAD(P)-binding Rossmann-like Domain"/>
    <property type="match status" value="1"/>
</dbReference>
<evidence type="ECO:0000313" key="4">
    <source>
        <dbReference type="Proteomes" id="UP000179047"/>
    </source>
</evidence>
<dbReference type="SUPFAM" id="SSF51735">
    <property type="entry name" value="NAD(P)-binding Rossmann-fold domains"/>
    <property type="match status" value="1"/>
</dbReference>
<dbReference type="Pfam" id="PF22725">
    <property type="entry name" value="GFO_IDH_MocA_C3"/>
    <property type="match status" value="1"/>
</dbReference>
<dbReference type="SUPFAM" id="SSF55347">
    <property type="entry name" value="Glyceraldehyde-3-phosphate dehydrogenase-like, C-terminal domain"/>
    <property type="match status" value="1"/>
</dbReference>
<evidence type="ECO:0000313" key="3">
    <source>
        <dbReference type="EMBL" id="OGN29966.1"/>
    </source>
</evidence>
<reference evidence="3 4" key="1">
    <citation type="journal article" date="2016" name="Nat. Commun.">
        <title>Thousands of microbial genomes shed light on interconnected biogeochemical processes in an aquifer system.</title>
        <authorList>
            <person name="Anantharaman K."/>
            <person name="Brown C.T."/>
            <person name="Hug L.A."/>
            <person name="Sharon I."/>
            <person name="Castelle C.J."/>
            <person name="Probst A.J."/>
            <person name="Thomas B.C."/>
            <person name="Singh A."/>
            <person name="Wilkins M.J."/>
            <person name="Karaoz U."/>
            <person name="Brodie E.L."/>
            <person name="Williams K.H."/>
            <person name="Hubbard S.S."/>
            <person name="Banfield J.F."/>
        </authorList>
    </citation>
    <scope>NUCLEOTIDE SEQUENCE [LARGE SCALE GENOMIC DNA]</scope>
</reference>
<comment type="caution">
    <text evidence="3">The sequence shown here is derived from an EMBL/GenBank/DDBJ whole genome shotgun (WGS) entry which is preliminary data.</text>
</comment>
<dbReference type="EMBL" id="MGKP01000001">
    <property type="protein sequence ID" value="OGN29966.1"/>
    <property type="molecule type" value="Genomic_DNA"/>
</dbReference>
<accession>A0A1F8GZB3</accession>
<dbReference type="GO" id="GO:0000166">
    <property type="term" value="F:nucleotide binding"/>
    <property type="evidence" value="ECO:0007669"/>
    <property type="project" value="InterPro"/>
</dbReference>
<dbReference type="InterPro" id="IPR051450">
    <property type="entry name" value="Gfo/Idh/MocA_Oxidoreductases"/>
</dbReference>
<dbReference type="InterPro" id="IPR055170">
    <property type="entry name" value="GFO_IDH_MocA-like_dom"/>
</dbReference>
<organism evidence="3 4">
    <name type="scientific">Candidatus Yanofskybacteria bacterium RIFCSPLOWO2_01_FULL_49_25</name>
    <dbReference type="NCBI Taxonomy" id="1802701"/>
    <lineage>
        <taxon>Bacteria</taxon>
        <taxon>Candidatus Yanofskyibacteriota</taxon>
    </lineage>
</organism>
<name>A0A1F8GZB3_9BACT</name>
<dbReference type="InterPro" id="IPR036291">
    <property type="entry name" value="NAD(P)-bd_dom_sf"/>
</dbReference>
<proteinExistence type="predicted"/>
<feature type="domain" description="GFO/IDH/MocA-like oxidoreductase" evidence="2">
    <location>
        <begin position="124"/>
        <end position="223"/>
    </location>
</feature>
<evidence type="ECO:0000259" key="1">
    <source>
        <dbReference type="Pfam" id="PF01408"/>
    </source>
</evidence>
<evidence type="ECO:0008006" key="5">
    <source>
        <dbReference type="Google" id="ProtNLM"/>
    </source>
</evidence>
<dbReference type="PANTHER" id="PTHR43377">
    <property type="entry name" value="BILIVERDIN REDUCTASE A"/>
    <property type="match status" value="1"/>
</dbReference>
<dbReference type="InterPro" id="IPR000683">
    <property type="entry name" value="Gfo/Idh/MocA-like_OxRdtase_N"/>
</dbReference>
<gene>
    <name evidence="3" type="ORF">A3A33_01435</name>
</gene>
<dbReference type="STRING" id="1802701.A3A33_01435"/>
<dbReference type="AlphaFoldDB" id="A0A1F8GZB3"/>
<dbReference type="Proteomes" id="UP000179047">
    <property type="component" value="Unassembled WGS sequence"/>
</dbReference>
<dbReference type="Gene3D" id="3.30.360.10">
    <property type="entry name" value="Dihydrodipicolinate Reductase, domain 2"/>
    <property type="match status" value="1"/>
</dbReference>
<dbReference type="PANTHER" id="PTHR43377:SF6">
    <property type="entry name" value="GFO_IDH_MOCA-LIKE OXIDOREDUCTASE N-TERMINAL DOMAIN-CONTAINING PROTEIN"/>
    <property type="match status" value="1"/>
</dbReference>
<protein>
    <recommendedName>
        <fullName evidence="5">Gfo/Idh/MocA-like oxidoreductase N-terminal domain-containing protein</fullName>
    </recommendedName>
</protein>
<dbReference type="Pfam" id="PF01408">
    <property type="entry name" value="GFO_IDH_MocA"/>
    <property type="match status" value="1"/>
</dbReference>
<feature type="domain" description="Gfo/Idh/MocA-like oxidoreductase N-terminal" evidence="1">
    <location>
        <begin position="4"/>
        <end position="107"/>
    </location>
</feature>
<sequence>MPLRFGLIGDGRFGKHYKRLLAEIPGVELAAVVTEETSITVEDMLRDASIDAVVIATPPSTHATLMSQALTAGKHVHVEKPMVLSVAEAEKIQPLVLKSGRICMVGYQYLYNDYIRELKKRMPALGPIRYVMAEHRANGPIRSDVGIFMDAAPHDLAILEYLFQTGEVASAVGKRLMITNAERDDFTAVTARFENGLTAHLVTTWLAPEKIRRIAIVGQNGSAIYDDVLTENKLRIFNEQGDTAPLQITAGEPLRNELEHFIDCIINTKQPLTDFEFGLKVTRRCEEILRSI</sequence>
<evidence type="ECO:0000259" key="2">
    <source>
        <dbReference type="Pfam" id="PF22725"/>
    </source>
</evidence>